<comment type="caution">
    <text evidence="1">The sequence shown here is derived from an EMBL/GenBank/DDBJ whole genome shotgun (WGS) entry which is preliminary data.</text>
</comment>
<name>A0ACC1QEA5_9HYPO</name>
<proteinExistence type="predicted"/>
<gene>
    <name evidence="1" type="ORF">NLG97_g10648</name>
</gene>
<keyword evidence="2" id="KW-1185">Reference proteome</keyword>
<organism evidence="1 2">
    <name type="scientific">Lecanicillium saksenae</name>
    <dbReference type="NCBI Taxonomy" id="468837"/>
    <lineage>
        <taxon>Eukaryota</taxon>
        <taxon>Fungi</taxon>
        <taxon>Dikarya</taxon>
        <taxon>Ascomycota</taxon>
        <taxon>Pezizomycotina</taxon>
        <taxon>Sordariomycetes</taxon>
        <taxon>Hypocreomycetidae</taxon>
        <taxon>Hypocreales</taxon>
        <taxon>Cordycipitaceae</taxon>
        <taxon>Lecanicillium</taxon>
    </lineage>
</organism>
<dbReference type="Proteomes" id="UP001148737">
    <property type="component" value="Unassembled WGS sequence"/>
</dbReference>
<dbReference type="EMBL" id="JANAKD010002791">
    <property type="protein sequence ID" value="KAJ3472898.1"/>
    <property type="molecule type" value="Genomic_DNA"/>
</dbReference>
<protein>
    <submittedName>
        <fullName evidence="1">Uncharacterized protein</fullName>
    </submittedName>
</protein>
<reference evidence="1" key="1">
    <citation type="submission" date="2022-07" db="EMBL/GenBank/DDBJ databases">
        <title>Genome Sequence of Lecanicillium saksenae.</title>
        <authorList>
            <person name="Buettner E."/>
        </authorList>
    </citation>
    <scope>NUCLEOTIDE SEQUENCE</scope>
    <source>
        <strain evidence="1">VT-O1</strain>
    </source>
</reference>
<evidence type="ECO:0000313" key="2">
    <source>
        <dbReference type="Proteomes" id="UP001148737"/>
    </source>
</evidence>
<evidence type="ECO:0000313" key="1">
    <source>
        <dbReference type="EMBL" id="KAJ3472898.1"/>
    </source>
</evidence>
<accession>A0ACC1QEA5</accession>
<sequence>MVERTVVVTGATGLLGRQVTRAFSRKGWNVKGTGFSRADGVDVLKVDIGNAGDVDKLLEETNPQVIVHCAAERFPDKVEKDPEGAKKLNVSATSSLARAAAAKGALLIYISTDYVFPGRPGEAPYEADAETSPPNLYGQTKLDGEKAALEAYNSKPGSAVVLRVPVLYGAAETPAESAVNVLLDAVWKSQTEDRKIKMDHWAPRYPTNTEDAGRVCHDIAEHYLSASDRASLPKILQFSSEERMTKYEMCQKFAEIMGLPADNVEPNTEGNDPNASVQRPYDTHLSTKTLQSLDIDLSTCDFTAWWRRELGAFRK</sequence>